<accession>A0A9Q1QIX5</accession>
<comment type="caution">
    <text evidence="2">The sequence shown here is derived from an EMBL/GenBank/DDBJ whole genome shotgun (WGS) entry which is preliminary data.</text>
</comment>
<proteinExistence type="predicted"/>
<protein>
    <submittedName>
        <fullName evidence="2">Uncharacterized protein</fullName>
    </submittedName>
</protein>
<dbReference type="AlphaFoldDB" id="A0A9Q1QIX5"/>
<evidence type="ECO:0000313" key="2">
    <source>
        <dbReference type="EMBL" id="KAJ8443504.1"/>
    </source>
</evidence>
<dbReference type="Proteomes" id="UP001153076">
    <property type="component" value="Unassembled WGS sequence"/>
</dbReference>
<dbReference type="EMBL" id="JAKOGI010000117">
    <property type="protein sequence ID" value="KAJ8443504.1"/>
    <property type="molecule type" value="Genomic_DNA"/>
</dbReference>
<evidence type="ECO:0000256" key="1">
    <source>
        <dbReference type="SAM" id="MobiDB-lite"/>
    </source>
</evidence>
<gene>
    <name evidence="2" type="ORF">Cgig2_016987</name>
</gene>
<feature type="region of interest" description="Disordered" evidence="1">
    <location>
        <begin position="235"/>
        <end position="255"/>
    </location>
</feature>
<reference evidence="2" key="1">
    <citation type="submission" date="2022-04" db="EMBL/GenBank/DDBJ databases">
        <title>Carnegiea gigantea Genome sequencing and assembly v2.</title>
        <authorList>
            <person name="Copetti D."/>
            <person name="Sanderson M.J."/>
            <person name="Burquez A."/>
            <person name="Wojciechowski M.F."/>
        </authorList>
    </citation>
    <scope>NUCLEOTIDE SEQUENCE</scope>
    <source>
        <strain evidence="2">SGP5-SGP5p</strain>
        <tissue evidence="2">Aerial part</tissue>
    </source>
</reference>
<organism evidence="2 3">
    <name type="scientific">Carnegiea gigantea</name>
    <dbReference type="NCBI Taxonomy" id="171969"/>
    <lineage>
        <taxon>Eukaryota</taxon>
        <taxon>Viridiplantae</taxon>
        <taxon>Streptophyta</taxon>
        <taxon>Embryophyta</taxon>
        <taxon>Tracheophyta</taxon>
        <taxon>Spermatophyta</taxon>
        <taxon>Magnoliopsida</taxon>
        <taxon>eudicotyledons</taxon>
        <taxon>Gunneridae</taxon>
        <taxon>Pentapetalae</taxon>
        <taxon>Caryophyllales</taxon>
        <taxon>Cactineae</taxon>
        <taxon>Cactaceae</taxon>
        <taxon>Cactoideae</taxon>
        <taxon>Echinocereeae</taxon>
        <taxon>Carnegiea</taxon>
    </lineage>
</organism>
<sequence>MAFSHSFDTKAMIEFVVRRFQWDWQGKAFLPSPFPKDFRSLCLDSDLATAEQAAAQFELPKLPQVIFYAMLLNVAKRLGVLHGPRFQSLESTSAKGTFGDRCAVNMAFPPTHSMREMANYVREAFTWHGRNTVRPPRALPEDFNVLCPHFSFAEAETAAVESGMPEIVQAMFYAVLLNEMLELGAVHVYTAENMRSLQVGLRWSDFEGWMHIMDPVIRGAQLYRLPDEVEIRGARDSRGEAVGAAVPPAPSSDEE</sequence>
<evidence type="ECO:0000313" key="3">
    <source>
        <dbReference type="Proteomes" id="UP001153076"/>
    </source>
</evidence>
<keyword evidence="3" id="KW-1185">Reference proteome</keyword>
<name>A0A9Q1QIX5_9CARY</name>